<dbReference type="PANTHER" id="PTHR39175">
    <property type="entry name" value="FAMILY PROTEIN, PUTATIVE (AFU_ORTHOLOGUE AFUA_3G15060)-RELATED"/>
    <property type="match status" value="1"/>
</dbReference>
<reference evidence="2 3" key="1">
    <citation type="submission" date="2018-10" db="EMBL/GenBank/DDBJ databases">
        <authorList>
            <person name="Jung H.S."/>
            <person name="Jeon C.O."/>
        </authorList>
    </citation>
    <scope>NUCLEOTIDE SEQUENCE [LARGE SCALE GENOMIC DNA]</scope>
    <source>
        <strain evidence="2 3">MA-7-27</strain>
    </source>
</reference>
<organism evidence="2 3">
    <name type="scientific">Rhodophyticola porphyridii</name>
    <dbReference type="NCBI Taxonomy" id="1852017"/>
    <lineage>
        <taxon>Bacteria</taxon>
        <taxon>Pseudomonadati</taxon>
        <taxon>Pseudomonadota</taxon>
        <taxon>Alphaproteobacteria</taxon>
        <taxon>Rhodobacterales</taxon>
        <taxon>Roseobacteraceae</taxon>
        <taxon>Rhodophyticola</taxon>
    </lineage>
</organism>
<accession>A0A3L9XY63</accession>
<dbReference type="InterPro" id="IPR029068">
    <property type="entry name" value="Glyas_Bleomycin-R_OHBP_Dase"/>
</dbReference>
<dbReference type="Proteomes" id="UP000281343">
    <property type="component" value="Unassembled WGS sequence"/>
</dbReference>
<dbReference type="AlphaFoldDB" id="A0A3L9XY63"/>
<dbReference type="PANTHER" id="PTHR39175:SF1">
    <property type="entry name" value="FAMILY PROTEIN, PUTATIVE (AFU_ORTHOLOGUE AFUA_3G15060)-RELATED"/>
    <property type="match status" value="1"/>
</dbReference>
<keyword evidence="3" id="KW-1185">Reference proteome</keyword>
<evidence type="ECO:0000259" key="1">
    <source>
        <dbReference type="PROSITE" id="PS51819"/>
    </source>
</evidence>
<dbReference type="EMBL" id="RCNT01000008">
    <property type="protein sequence ID" value="RMA41162.1"/>
    <property type="molecule type" value="Genomic_DNA"/>
</dbReference>
<dbReference type="RefSeq" id="WP_121898881.1">
    <property type="nucleotide sequence ID" value="NZ_RCNT01000008.1"/>
</dbReference>
<dbReference type="InterPro" id="IPR037523">
    <property type="entry name" value="VOC_core"/>
</dbReference>
<dbReference type="InterPro" id="IPR004360">
    <property type="entry name" value="Glyas_Fos-R_dOase_dom"/>
</dbReference>
<proteinExistence type="predicted"/>
<evidence type="ECO:0000313" key="3">
    <source>
        <dbReference type="Proteomes" id="UP000281343"/>
    </source>
</evidence>
<dbReference type="OrthoDB" id="9813630at2"/>
<name>A0A3L9XY63_9RHOB</name>
<dbReference type="PROSITE" id="PS51819">
    <property type="entry name" value="VOC"/>
    <property type="match status" value="1"/>
</dbReference>
<dbReference type="Gene3D" id="3.10.180.10">
    <property type="entry name" value="2,3-Dihydroxybiphenyl 1,2-Dioxygenase, domain 1"/>
    <property type="match status" value="1"/>
</dbReference>
<gene>
    <name evidence="2" type="ORF">D9R08_14985</name>
</gene>
<feature type="domain" description="VOC" evidence="1">
    <location>
        <begin position="4"/>
        <end position="118"/>
    </location>
</feature>
<protein>
    <submittedName>
        <fullName evidence="2">Glyoxalase</fullName>
    </submittedName>
</protein>
<comment type="caution">
    <text evidence="2">The sequence shown here is derived from an EMBL/GenBank/DDBJ whole genome shotgun (WGS) entry which is preliminary data.</text>
</comment>
<dbReference type="SUPFAM" id="SSF54593">
    <property type="entry name" value="Glyoxalase/Bleomycin resistance protein/Dihydroxybiphenyl dioxygenase"/>
    <property type="match status" value="1"/>
</dbReference>
<dbReference type="Pfam" id="PF00903">
    <property type="entry name" value="Glyoxalase"/>
    <property type="match status" value="1"/>
</dbReference>
<evidence type="ECO:0000313" key="2">
    <source>
        <dbReference type="EMBL" id="RMA41162.1"/>
    </source>
</evidence>
<sequence length="119" mass="13004">MTLALDHIQIAIPAGGEDAARAFWCAGLGLAEIAKPDALKARGGLWLALNGAKLHLGVEPDFTPARKAHPGFAVIDIDTVAARIEALGQSPRWDDTIENRRRFFAEDPFGNRLEFLERD</sequence>